<reference evidence="3 4" key="1">
    <citation type="journal article" date="2019" name="Int. J. Syst. Evol. Microbiol.">
        <title>The Global Catalogue of Microorganisms (GCM) 10K type strain sequencing project: providing services to taxonomists for standard genome sequencing and annotation.</title>
        <authorList>
            <consortium name="The Broad Institute Genomics Platform"/>
            <consortium name="The Broad Institute Genome Sequencing Center for Infectious Disease"/>
            <person name="Wu L."/>
            <person name="Ma J."/>
        </authorList>
    </citation>
    <scope>NUCLEOTIDE SEQUENCE [LARGE SCALE GENOMIC DNA]</scope>
    <source>
        <strain evidence="3 4">JCM 4542</strain>
    </source>
</reference>
<organism evidence="3 4">
    <name type="scientific">Streptomyces luteosporeus</name>
    <dbReference type="NCBI Taxonomy" id="173856"/>
    <lineage>
        <taxon>Bacteria</taxon>
        <taxon>Bacillati</taxon>
        <taxon>Actinomycetota</taxon>
        <taxon>Actinomycetes</taxon>
        <taxon>Kitasatosporales</taxon>
        <taxon>Streptomycetaceae</taxon>
        <taxon>Streptomyces</taxon>
    </lineage>
</organism>
<feature type="transmembrane region" description="Helical" evidence="2">
    <location>
        <begin position="144"/>
        <end position="166"/>
    </location>
</feature>
<dbReference type="EMBL" id="BAAASL010000010">
    <property type="protein sequence ID" value="GAA2717761.1"/>
    <property type="molecule type" value="Genomic_DNA"/>
</dbReference>
<comment type="caution">
    <text evidence="3">The sequence shown here is derived from an EMBL/GenBank/DDBJ whole genome shotgun (WGS) entry which is preliminary data.</text>
</comment>
<evidence type="ECO:0000256" key="1">
    <source>
        <dbReference type="SAM" id="MobiDB-lite"/>
    </source>
</evidence>
<keyword evidence="2" id="KW-0472">Membrane</keyword>
<feature type="region of interest" description="Disordered" evidence="1">
    <location>
        <begin position="174"/>
        <end position="194"/>
    </location>
</feature>
<evidence type="ECO:0000313" key="4">
    <source>
        <dbReference type="Proteomes" id="UP001500886"/>
    </source>
</evidence>
<dbReference type="RefSeq" id="WP_344435947.1">
    <property type="nucleotide sequence ID" value="NZ_BAAASL010000010.1"/>
</dbReference>
<evidence type="ECO:0000313" key="3">
    <source>
        <dbReference type="EMBL" id="GAA2717761.1"/>
    </source>
</evidence>
<feature type="compositionally biased region" description="Low complexity" evidence="1">
    <location>
        <begin position="177"/>
        <end position="186"/>
    </location>
</feature>
<evidence type="ECO:0008006" key="5">
    <source>
        <dbReference type="Google" id="ProtNLM"/>
    </source>
</evidence>
<feature type="transmembrane region" description="Helical" evidence="2">
    <location>
        <begin position="327"/>
        <end position="348"/>
    </location>
</feature>
<feature type="transmembrane region" description="Helical" evidence="2">
    <location>
        <begin position="369"/>
        <end position="394"/>
    </location>
</feature>
<feature type="transmembrane region" description="Helical" evidence="2">
    <location>
        <begin position="200"/>
        <end position="222"/>
    </location>
</feature>
<feature type="transmembrane region" description="Helical" evidence="2">
    <location>
        <begin position="93"/>
        <end position="117"/>
    </location>
</feature>
<proteinExistence type="predicted"/>
<gene>
    <name evidence="3" type="ORF">GCM10010315_31970</name>
</gene>
<protein>
    <recommendedName>
        <fullName evidence="5">Integral membrane protein</fullName>
    </recommendedName>
</protein>
<keyword evidence="4" id="KW-1185">Reference proteome</keyword>
<accession>A0ABN3TSY6</accession>
<keyword evidence="2" id="KW-0812">Transmembrane</keyword>
<feature type="transmembrane region" description="Helical" evidence="2">
    <location>
        <begin position="295"/>
        <end position="315"/>
    </location>
</feature>
<feature type="transmembrane region" description="Helical" evidence="2">
    <location>
        <begin position="52"/>
        <end position="72"/>
    </location>
</feature>
<keyword evidence="2" id="KW-1133">Transmembrane helix</keyword>
<sequence length="404" mass="40544">MLSLRLARGAHPLVLLRRLLVVLAAAGAGFLLLCALGYAVAHPDTPQESLVRLLWCLAPLAAVVQFAVAVARNDPATRPRDGMDAIGFGPVRLSVLAATSTALSCGTGSVLALLAYLELRGDLGGTPLSGAAARALDGQAGLPWGAAVTLLGLLPALGAGACALFLRPSRERRARGAHAAPTDDPAPSTPREDRPAHIGLPWGVAVIACGLALEAYVGHAPAPAPETLLALPGQDGGSSPALLGGWLLTFAGLVLAGPGLTHWCGALLSSGRPGPVRLLAGRILQDAAARVGRPLGVLCAVAAGAVAAVELYGALWRPTGPGPFGPLTWLGAGLVIACVTATALTAAADTRTSRAETSAALARLGIPASLLRGAAAVRTGALVAVLAPLTWVIAELTALPLTRS</sequence>
<feature type="transmembrane region" description="Helical" evidence="2">
    <location>
        <begin position="242"/>
        <end position="268"/>
    </location>
</feature>
<name>A0ABN3TSY6_9ACTN</name>
<evidence type="ECO:0000256" key="2">
    <source>
        <dbReference type="SAM" id="Phobius"/>
    </source>
</evidence>
<feature type="transmembrane region" description="Helical" evidence="2">
    <location>
        <begin position="20"/>
        <end position="40"/>
    </location>
</feature>
<dbReference type="Proteomes" id="UP001500886">
    <property type="component" value="Unassembled WGS sequence"/>
</dbReference>